<dbReference type="AlphaFoldDB" id="A0A6C0F2H8"/>
<evidence type="ECO:0000313" key="1">
    <source>
        <dbReference type="EMBL" id="QHT33585.1"/>
    </source>
</evidence>
<reference evidence="1" key="1">
    <citation type="journal article" date="2020" name="Nature">
        <title>Giant virus diversity and host interactions through global metagenomics.</title>
        <authorList>
            <person name="Schulz F."/>
            <person name="Roux S."/>
            <person name="Paez-Espino D."/>
            <person name="Jungbluth S."/>
            <person name="Walsh D.A."/>
            <person name="Denef V.J."/>
            <person name="McMahon K.D."/>
            <person name="Konstantinidis K.T."/>
            <person name="Eloe-Fadrosh E.A."/>
            <person name="Kyrpides N.C."/>
            <person name="Woyke T."/>
        </authorList>
    </citation>
    <scope>NUCLEOTIDE SEQUENCE</scope>
    <source>
        <strain evidence="1">GVMAG-M-3300009161-36</strain>
    </source>
</reference>
<sequence length="109" mass="11478">MSEPYFKLVCCPKKSVKKNINNPLVLSKFPCRIKMTRQILASVGSSNHNQCFTIANEKLNAYGKWAGCPGGSGPGYSSTMRYHAGENGSGLGPNVGGILGGPATTSRNG</sequence>
<dbReference type="EMBL" id="MN738969">
    <property type="protein sequence ID" value="QHT33585.1"/>
    <property type="molecule type" value="Genomic_DNA"/>
</dbReference>
<accession>A0A6C0F2H8</accession>
<organism evidence="1">
    <name type="scientific">viral metagenome</name>
    <dbReference type="NCBI Taxonomy" id="1070528"/>
    <lineage>
        <taxon>unclassified sequences</taxon>
        <taxon>metagenomes</taxon>
        <taxon>organismal metagenomes</taxon>
    </lineage>
</organism>
<name>A0A6C0F2H8_9ZZZZ</name>
<proteinExistence type="predicted"/>
<protein>
    <submittedName>
        <fullName evidence="1">Uncharacterized protein</fullName>
    </submittedName>
</protein>